<evidence type="ECO:0000259" key="2">
    <source>
        <dbReference type="Pfam" id="PF07811"/>
    </source>
</evidence>
<dbReference type="Pfam" id="PF07811">
    <property type="entry name" value="TadE"/>
    <property type="match status" value="1"/>
</dbReference>
<keyword evidence="1" id="KW-1133">Transmembrane helix</keyword>
<keyword evidence="4" id="KW-1185">Reference proteome</keyword>
<dbReference type="InterPro" id="IPR012495">
    <property type="entry name" value="TadE-like_dom"/>
</dbReference>
<evidence type="ECO:0000313" key="4">
    <source>
        <dbReference type="Proteomes" id="UP001500621"/>
    </source>
</evidence>
<gene>
    <name evidence="3" type="ORF">GCM10023226_37340</name>
</gene>
<keyword evidence="1" id="KW-0472">Membrane</keyword>
<reference evidence="4" key="1">
    <citation type="journal article" date="2019" name="Int. J. Syst. Evol. Microbiol.">
        <title>The Global Catalogue of Microorganisms (GCM) 10K type strain sequencing project: providing services to taxonomists for standard genome sequencing and annotation.</title>
        <authorList>
            <consortium name="The Broad Institute Genomics Platform"/>
            <consortium name="The Broad Institute Genome Sequencing Center for Infectious Disease"/>
            <person name="Wu L."/>
            <person name="Ma J."/>
        </authorList>
    </citation>
    <scope>NUCLEOTIDE SEQUENCE [LARGE SCALE GENOMIC DNA]</scope>
    <source>
        <strain evidence="4">JCM 18127</strain>
    </source>
</reference>
<dbReference type="Proteomes" id="UP001500621">
    <property type="component" value="Unassembled WGS sequence"/>
</dbReference>
<feature type="transmembrane region" description="Helical" evidence="1">
    <location>
        <begin position="21"/>
        <end position="42"/>
    </location>
</feature>
<accession>A0ABP8WX24</accession>
<proteinExistence type="predicted"/>
<dbReference type="EMBL" id="BAABIM010000004">
    <property type="protein sequence ID" value="GAA4695496.1"/>
    <property type="molecule type" value="Genomic_DNA"/>
</dbReference>
<evidence type="ECO:0000256" key="1">
    <source>
        <dbReference type="SAM" id="Phobius"/>
    </source>
</evidence>
<evidence type="ECO:0000313" key="3">
    <source>
        <dbReference type="EMBL" id="GAA4695496.1"/>
    </source>
</evidence>
<protein>
    <recommendedName>
        <fullName evidence="2">TadE-like domain-containing protein</fullName>
    </recommendedName>
</protein>
<name>A0ABP8WX24_9ACTN</name>
<feature type="domain" description="TadE-like" evidence="2">
    <location>
        <begin position="13"/>
        <end position="55"/>
    </location>
</feature>
<keyword evidence="1" id="KW-0812">Transmembrane</keyword>
<dbReference type="RefSeq" id="WP_345268793.1">
    <property type="nucleotide sequence ID" value="NZ_BAABIM010000004.1"/>
</dbReference>
<organism evidence="3 4">
    <name type="scientific">Nocardioides nanhaiensis</name>
    <dbReference type="NCBI Taxonomy" id="1476871"/>
    <lineage>
        <taxon>Bacteria</taxon>
        <taxon>Bacillati</taxon>
        <taxon>Actinomycetota</taxon>
        <taxon>Actinomycetes</taxon>
        <taxon>Propionibacteriales</taxon>
        <taxon>Nocardioidaceae</taxon>
        <taxon>Nocardioides</taxon>
    </lineage>
</organism>
<sequence length="157" mass="16172">MRGVQGRRRVERGAAAVEFALVAPLLLVIVFAIISYGVMFSFRQGLSQAAAEGARAAALAPATPTSTTFGAAAKARTAVAAALGSGYSCSTTGNLLMRGTTTVGTCTVTSPASCTTASCTYSVRLVYRYDDHPLVPTFPFVPVPEELVYVASAQGNG</sequence>
<comment type="caution">
    <text evidence="3">The sequence shown here is derived from an EMBL/GenBank/DDBJ whole genome shotgun (WGS) entry which is preliminary data.</text>
</comment>